<evidence type="ECO:0000256" key="11">
    <source>
        <dbReference type="RuleBase" id="RU000682"/>
    </source>
</evidence>
<dbReference type="GO" id="GO:0000981">
    <property type="term" value="F:DNA-binding transcription factor activity, RNA polymerase II-specific"/>
    <property type="evidence" value="ECO:0007669"/>
    <property type="project" value="InterPro"/>
</dbReference>
<proteinExistence type="inferred from homology"/>
<dbReference type="PROSITE" id="PS00027">
    <property type="entry name" value="HOMEOBOX_1"/>
    <property type="match status" value="1"/>
</dbReference>
<dbReference type="FunFam" id="1.10.10.10:FF:000003">
    <property type="entry name" value="Paired box protein Pax-6"/>
    <property type="match status" value="1"/>
</dbReference>
<dbReference type="PROSITE" id="PS51057">
    <property type="entry name" value="PAIRED_2"/>
    <property type="match status" value="1"/>
</dbReference>
<dbReference type="InterPro" id="IPR043182">
    <property type="entry name" value="PAIRED_DNA-bd_dom"/>
</dbReference>
<dbReference type="CDD" id="cd00131">
    <property type="entry name" value="PAX"/>
    <property type="match status" value="1"/>
</dbReference>
<dbReference type="PANTHER" id="PTHR45636">
    <property type="entry name" value="PAIRED BOX PROTEIN PAX-6-RELATED-RELATED"/>
    <property type="match status" value="1"/>
</dbReference>
<organism evidence="15 16">
    <name type="scientific">Patella caerulea</name>
    <name type="common">Rayed Mediterranean limpet</name>
    <dbReference type="NCBI Taxonomy" id="87958"/>
    <lineage>
        <taxon>Eukaryota</taxon>
        <taxon>Metazoa</taxon>
        <taxon>Spiralia</taxon>
        <taxon>Lophotrochozoa</taxon>
        <taxon>Mollusca</taxon>
        <taxon>Gastropoda</taxon>
        <taxon>Patellogastropoda</taxon>
        <taxon>Patelloidea</taxon>
        <taxon>Patellidae</taxon>
        <taxon>Patella</taxon>
    </lineage>
</organism>
<dbReference type="Proteomes" id="UP001347796">
    <property type="component" value="Unassembled WGS sequence"/>
</dbReference>
<evidence type="ECO:0000259" key="14">
    <source>
        <dbReference type="PROSITE" id="PS51057"/>
    </source>
</evidence>
<sequence length="386" mass="43935">MLGSILPFPLSEFGLLHPMPLEGQGRINQLGGVFINGRPLPSHIRLKIVELAAQGVRPCVISRQLRVSHGCVSKILQRYQETGTIQPGMIGGSKPRVAPSDIEQRIAELKRENPNLFSWEIRDKLLEERLCDKRTVPTVSSISRVLRAKLQTSDSSEQQHIFVDDDEDDDDEDDEEEGDKDAYNMGNTSDIKNFNTHQDSTNTTTKAILHIKRKMRRSRTTFSGQQLEELEKTFEKTHYPDIYTREELAQRTKLTEARVQVWFSNRRARWRKQIGSNQIMGVNSLNIDTSPSYSLLDTCEALVKQRQHLDSCLRQQPIYSGLMGTHVPQPYQSPLRGLNMNGVIPVSNVMASQISSRPTTVNSFHHPNFLPLPTNSLLPSKYWNYS</sequence>
<keyword evidence="16" id="KW-1185">Reference proteome</keyword>
<dbReference type="FunFam" id="1.10.10.60:FF:000035">
    <property type="entry name" value="paired box protein Pax-3 isoform X2"/>
    <property type="match status" value="1"/>
</dbReference>
<keyword evidence="8" id="KW-0804">Transcription</keyword>
<accession>A0AAN8JGD4</accession>
<dbReference type="Gene3D" id="1.10.10.60">
    <property type="entry name" value="Homeodomain-like"/>
    <property type="match status" value="1"/>
</dbReference>
<dbReference type="PRINTS" id="PR00027">
    <property type="entry name" value="PAIREDBOX"/>
</dbReference>
<dbReference type="FunFam" id="1.10.10.10:FF:000031">
    <property type="entry name" value="Paired box protein Pax-7"/>
    <property type="match status" value="1"/>
</dbReference>
<dbReference type="SMART" id="SM00389">
    <property type="entry name" value="HOX"/>
    <property type="match status" value="1"/>
</dbReference>
<dbReference type="CDD" id="cd00086">
    <property type="entry name" value="homeodomain"/>
    <property type="match status" value="1"/>
</dbReference>
<dbReference type="Pfam" id="PF00292">
    <property type="entry name" value="PAX"/>
    <property type="match status" value="1"/>
</dbReference>
<feature type="compositionally biased region" description="Acidic residues" evidence="12">
    <location>
        <begin position="164"/>
        <end position="179"/>
    </location>
</feature>
<dbReference type="Pfam" id="PF00046">
    <property type="entry name" value="Homeodomain"/>
    <property type="match status" value="1"/>
</dbReference>
<feature type="DNA-binding region" description="Homeobox" evidence="10">
    <location>
        <begin position="215"/>
        <end position="274"/>
    </location>
</feature>
<feature type="region of interest" description="Disordered" evidence="12">
    <location>
        <begin position="156"/>
        <end position="201"/>
    </location>
</feature>
<dbReference type="InterPro" id="IPR017970">
    <property type="entry name" value="Homeobox_CS"/>
</dbReference>
<evidence type="ECO:0000313" key="16">
    <source>
        <dbReference type="Proteomes" id="UP001347796"/>
    </source>
</evidence>
<evidence type="ECO:0000256" key="5">
    <source>
        <dbReference type="ARBA" id="ARBA00023015"/>
    </source>
</evidence>
<evidence type="ECO:0000256" key="12">
    <source>
        <dbReference type="SAM" id="MobiDB-lite"/>
    </source>
</evidence>
<dbReference type="PROSITE" id="PS00034">
    <property type="entry name" value="PAIRED_1"/>
    <property type="match status" value="1"/>
</dbReference>
<keyword evidence="5" id="KW-0805">Transcription regulation</keyword>
<evidence type="ECO:0000256" key="6">
    <source>
        <dbReference type="ARBA" id="ARBA00023125"/>
    </source>
</evidence>
<dbReference type="InterPro" id="IPR009057">
    <property type="entry name" value="Homeodomain-like_sf"/>
</dbReference>
<feature type="compositionally biased region" description="Polar residues" evidence="12">
    <location>
        <begin position="185"/>
        <end position="201"/>
    </location>
</feature>
<evidence type="ECO:0000256" key="1">
    <source>
        <dbReference type="ARBA" id="ARBA00004123"/>
    </source>
</evidence>
<keyword evidence="4" id="KW-0563">Paired box</keyword>
<dbReference type="InterPro" id="IPR043565">
    <property type="entry name" value="PAX_fam"/>
</dbReference>
<comment type="caution">
    <text evidence="15">The sequence shown here is derived from an EMBL/GenBank/DDBJ whole genome shotgun (WGS) entry which is preliminary data.</text>
</comment>
<evidence type="ECO:0000256" key="3">
    <source>
        <dbReference type="ARBA" id="ARBA00022473"/>
    </source>
</evidence>
<dbReference type="EMBL" id="JAZGQO010000010">
    <property type="protein sequence ID" value="KAK6176530.1"/>
    <property type="molecule type" value="Genomic_DNA"/>
</dbReference>
<dbReference type="SUPFAM" id="SSF46689">
    <property type="entry name" value="Homeodomain-like"/>
    <property type="match status" value="2"/>
</dbReference>
<evidence type="ECO:0000259" key="13">
    <source>
        <dbReference type="PROSITE" id="PS50071"/>
    </source>
</evidence>
<keyword evidence="7 10" id="KW-0371">Homeobox</keyword>
<dbReference type="GO" id="GO:0005634">
    <property type="term" value="C:nucleus"/>
    <property type="evidence" value="ECO:0007669"/>
    <property type="project" value="UniProtKB-SubCell"/>
</dbReference>
<evidence type="ECO:0000256" key="7">
    <source>
        <dbReference type="ARBA" id="ARBA00023155"/>
    </source>
</evidence>
<keyword evidence="9 10" id="KW-0539">Nucleus</keyword>
<dbReference type="PANTHER" id="PTHR45636:SF49">
    <property type="entry name" value="PAIRED BOX PROTEIN 3 HOMOLOG"/>
    <property type="match status" value="1"/>
</dbReference>
<dbReference type="GO" id="GO:0000978">
    <property type="term" value="F:RNA polymerase II cis-regulatory region sequence-specific DNA binding"/>
    <property type="evidence" value="ECO:0007669"/>
    <property type="project" value="TreeGrafter"/>
</dbReference>
<dbReference type="InterPro" id="IPR001523">
    <property type="entry name" value="Paired_dom"/>
</dbReference>
<comment type="similarity">
    <text evidence="2">Belongs to the paired homeobox family.</text>
</comment>
<feature type="domain" description="Paired" evidence="14">
    <location>
        <begin position="23"/>
        <end position="149"/>
    </location>
</feature>
<protein>
    <submittedName>
        <fullName evidence="15">Uncharacterized protein</fullName>
    </submittedName>
</protein>
<reference evidence="15 16" key="1">
    <citation type="submission" date="2024-01" db="EMBL/GenBank/DDBJ databases">
        <title>The genome of the rayed Mediterranean limpet Patella caerulea (Linnaeus, 1758).</title>
        <authorList>
            <person name="Anh-Thu Weber A."/>
            <person name="Halstead-Nussloch G."/>
        </authorList>
    </citation>
    <scope>NUCLEOTIDE SEQUENCE [LARGE SCALE GENOMIC DNA]</scope>
    <source>
        <strain evidence="15">AATW-2023a</strain>
        <tissue evidence="15">Whole specimen</tissue>
    </source>
</reference>
<feature type="domain" description="Homeobox" evidence="13">
    <location>
        <begin position="213"/>
        <end position="273"/>
    </location>
</feature>
<evidence type="ECO:0000256" key="8">
    <source>
        <dbReference type="ARBA" id="ARBA00023163"/>
    </source>
</evidence>
<comment type="subcellular location">
    <subcellularLocation>
        <location evidence="1 10 11">Nucleus</location>
    </subcellularLocation>
</comment>
<dbReference type="InterPro" id="IPR036388">
    <property type="entry name" value="WH-like_DNA-bd_sf"/>
</dbReference>
<keyword evidence="3" id="KW-0217">Developmental protein</keyword>
<evidence type="ECO:0000256" key="10">
    <source>
        <dbReference type="PROSITE-ProRule" id="PRU00108"/>
    </source>
</evidence>
<keyword evidence="6 10" id="KW-0238">DNA-binding</keyword>
<evidence type="ECO:0000256" key="2">
    <source>
        <dbReference type="ARBA" id="ARBA00005733"/>
    </source>
</evidence>
<evidence type="ECO:0000256" key="4">
    <source>
        <dbReference type="ARBA" id="ARBA00022724"/>
    </source>
</evidence>
<dbReference type="InterPro" id="IPR001356">
    <property type="entry name" value="HD"/>
</dbReference>
<dbReference type="PROSITE" id="PS50071">
    <property type="entry name" value="HOMEOBOX_2"/>
    <property type="match status" value="1"/>
</dbReference>
<evidence type="ECO:0000256" key="9">
    <source>
        <dbReference type="ARBA" id="ARBA00023242"/>
    </source>
</evidence>
<dbReference type="Gene3D" id="1.10.10.10">
    <property type="entry name" value="Winged helix-like DNA-binding domain superfamily/Winged helix DNA-binding domain"/>
    <property type="match status" value="2"/>
</dbReference>
<evidence type="ECO:0000313" key="15">
    <source>
        <dbReference type="EMBL" id="KAK6176530.1"/>
    </source>
</evidence>
<gene>
    <name evidence="15" type="ORF">SNE40_014797</name>
</gene>
<name>A0AAN8JGD4_PATCE</name>
<dbReference type="AlphaFoldDB" id="A0AAN8JGD4"/>
<dbReference type="SMART" id="SM00351">
    <property type="entry name" value="PAX"/>
    <property type="match status" value="1"/>
</dbReference>